<organism evidence="8 9">
    <name type="scientific">Paenibacillus hodogayensis</name>
    <dbReference type="NCBI Taxonomy" id="279208"/>
    <lineage>
        <taxon>Bacteria</taxon>
        <taxon>Bacillati</taxon>
        <taxon>Bacillota</taxon>
        <taxon>Bacilli</taxon>
        <taxon>Bacillales</taxon>
        <taxon>Paenibacillaceae</taxon>
        <taxon>Paenibacillus</taxon>
    </lineage>
</organism>
<dbReference type="PANTHER" id="PTHR43649:SF33">
    <property type="entry name" value="POLYGALACTURONAN_RHAMNOGALACTURONAN-BINDING PROTEIN YTCQ"/>
    <property type="match status" value="1"/>
</dbReference>
<evidence type="ECO:0000256" key="3">
    <source>
        <dbReference type="ARBA" id="ARBA00023136"/>
    </source>
</evidence>
<name>A0ABV5VV33_9BACL</name>
<evidence type="ECO:0000256" key="1">
    <source>
        <dbReference type="ARBA" id="ARBA00022475"/>
    </source>
</evidence>
<keyword evidence="9" id="KW-1185">Reference proteome</keyword>
<dbReference type="SUPFAM" id="SSF53850">
    <property type="entry name" value="Periplasmic binding protein-like II"/>
    <property type="match status" value="1"/>
</dbReference>
<dbReference type="InterPro" id="IPR006059">
    <property type="entry name" value="SBP"/>
</dbReference>
<feature type="chain" id="PRO_5045218695" evidence="7">
    <location>
        <begin position="25"/>
        <end position="438"/>
    </location>
</feature>
<sequence length="438" mass="47216">MKQTSVWISSLVVALSLAACSSNTGEKGGGNASSESPATSNNAGGPKEVALKIGLPGAYDVTKKEIIDGFIAKHPHIKVEVNDSPWGDFVSKVATQIAGNTAPDLWFQENAVILGYGKRGVAEDLSSYIKRDLKEDDYISALYAARTPDGKVYGIPHGINPAALAFNKKVFGNANVPLPTDNWTFQDLIETAKKLSKKDEVYGLIGNAGITQGWFPFIKMAGGQALDETKTKSMFHDPKTIAGLKAMQDGVKGGYISTLEFNRAQGGDLPALANGKGAMYILQYSNQTTMNKSFPDADWDVVKMPKSVDGKRYVPMVTNSWLIYSKAKPEAKEAAWAFMKYYLSEEAQTVVANSGSSIPVNKKALKELEKNTSKPLNKKAFTDGIAEAGTTLDENASWNEWRGVAQPIIGDIYSGNVSAEAGAQEIDKKVQAVLDQNK</sequence>
<reference evidence="8 9" key="1">
    <citation type="submission" date="2024-09" db="EMBL/GenBank/DDBJ databases">
        <authorList>
            <person name="Sun Q."/>
            <person name="Mori K."/>
        </authorList>
    </citation>
    <scope>NUCLEOTIDE SEQUENCE [LARGE SCALE GENOMIC DNA]</scope>
    <source>
        <strain evidence="8 9">JCM 12520</strain>
    </source>
</reference>
<feature type="region of interest" description="Disordered" evidence="6">
    <location>
        <begin position="25"/>
        <end position="45"/>
    </location>
</feature>
<evidence type="ECO:0000256" key="2">
    <source>
        <dbReference type="ARBA" id="ARBA00022729"/>
    </source>
</evidence>
<dbReference type="RefSeq" id="WP_344910691.1">
    <property type="nucleotide sequence ID" value="NZ_BAAAYO010000010.1"/>
</dbReference>
<dbReference type="Proteomes" id="UP001589619">
    <property type="component" value="Unassembled WGS sequence"/>
</dbReference>
<dbReference type="EMBL" id="JBHMAG010000009">
    <property type="protein sequence ID" value="MFB9752047.1"/>
    <property type="molecule type" value="Genomic_DNA"/>
</dbReference>
<dbReference type="PROSITE" id="PS51257">
    <property type="entry name" value="PROKAR_LIPOPROTEIN"/>
    <property type="match status" value="1"/>
</dbReference>
<dbReference type="Gene3D" id="3.40.190.10">
    <property type="entry name" value="Periplasmic binding protein-like II"/>
    <property type="match status" value="1"/>
</dbReference>
<evidence type="ECO:0000256" key="4">
    <source>
        <dbReference type="ARBA" id="ARBA00023139"/>
    </source>
</evidence>
<proteinExistence type="predicted"/>
<evidence type="ECO:0000313" key="9">
    <source>
        <dbReference type="Proteomes" id="UP001589619"/>
    </source>
</evidence>
<keyword evidence="4" id="KW-0564">Palmitate</keyword>
<comment type="caution">
    <text evidence="8">The sequence shown here is derived from an EMBL/GenBank/DDBJ whole genome shotgun (WGS) entry which is preliminary data.</text>
</comment>
<dbReference type="CDD" id="cd13585">
    <property type="entry name" value="PBP2_TMBP_like"/>
    <property type="match status" value="1"/>
</dbReference>
<keyword evidence="2 7" id="KW-0732">Signal</keyword>
<dbReference type="InterPro" id="IPR050490">
    <property type="entry name" value="Bact_solute-bd_prot1"/>
</dbReference>
<feature type="compositionally biased region" description="Polar residues" evidence="6">
    <location>
        <begin position="32"/>
        <end position="43"/>
    </location>
</feature>
<evidence type="ECO:0000256" key="5">
    <source>
        <dbReference type="ARBA" id="ARBA00023288"/>
    </source>
</evidence>
<protein>
    <submittedName>
        <fullName evidence="8">ABC transporter substrate-binding protein</fullName>
    </submittedName>
</protein>
<keyword evidence="5" id="KW-0449">Lipoprotein</keyword>
<evidence type="ECO:0000256" key="7">
    <source>
        <dbReference type="SAM" id="SignalP"/>
    </source>
</evidence>
<keyword evidence="1" id="KW-1003">Cell membrane</keyword>
<evidence type="ECO:0000256" key="6">
    <source>
        <dbReference type="SAM" id="MobiDB-lite"/>
    </source>
</evidence>
<dbReference type="Pfam" id="PF13416">
    <property type="entry name" value="SBP_bac_8"/>
    <property type="match status" value="1"/>
</dbReference>
<keyword evidence="3" id="KW-0472">Membrane</keyword>
<accession>A0ABV5VV33</accession>
<gene>
    <name evidence="8" type="ORF">ACFFNY_10820</name>
</gene>
<dbReference type="PANTHER" id="PTHR43649">
    <property type="entry name" value="ARABINOSE-BINDING PROTEIN-RELATED"/>
    <property type="match status" value="1"/>
</dbReference>
<evidence type="ECO:0000313" key="8">
    <source>
        <dbReference type="EMBL" id="MFB9752047.1"/>
    </source>
</evidence>
<feature type="signal peptide" evidence="7">
    <location>
        <begin position="1"/>
        <end position="24"/>
    </location>
</feature>